<gene>
    <name evidence="1" type="ORF">METZ01_LOCUS414554</name>
</gene>
<evidence type="ECO:0000313" key="1">
    <source>
        <dbReference type="EMBL" id="SVD61700.1"/>
    </source>
</evidence>
<organism evidence="1">
    <name type="scientific">marine metagenome</name>
    <dbReference type="NCBI Taxonomy" id="408172"/>
    <lineage>
        <taxon>unclassified sequences</taxon>
        <taxon>metagenomes</taxon>
        <taxon>ecological metagenomes</taxon>
    </lineage>
</organism>
<proteinExistence type="predicted"/>
<dbReference type="EMBL" id="UINC01162120">
    <property type="protein sequence ID" value="SVD61700.1"/>
    <property type="molecule type" value="Genomic_DNA"/>
</dbReference>
<reference evidence="1" key="1">
    <citation type="submission" date="2018-05" db="EMBL/GenBank/DDBJ databases">
        <authorList>
            <person name="Lanie J.A."/>
            <person name="Ng W.-L."/>
            <person name="Kazmierczak K.M."/>
            <person name="Andrzejewski T.M."/>
            <person name="Davidsen T.M."/>
            <person name="Wayne K.J."/>
            <person name="Tettelin H."/>
            <person name="Glass J.I."/>
            <person name="Rusch D."/>
            <person name="Podicherti R."/>
            <person name="Tsui H.-C.T."/>
            <person name="Winkler M.E."/>
        </authorList>
    </citation>
    <scope>NUCLEOTIDE SEQUENCE</scope>
</reference>
<feature type="non-terminal residue" evidence="1">
    <location>
        <position position="1"/>
    </location>
</feature>
<accession>A0A382WSY1</accession>
<dbReference type="Gene3D" id="3.30.1460.10">
    <property type="match status" value="1"/>
</dbReference>
<name>A0A382WSY1_9ZZZZ</name>
<sequence>IDSSQGSAINPGDEVRFLAAMLSGARYGLARLPNQLKTKSCRYLSEFMASMINDRIDDEDRIKNKKPAEPRLKVKKTGGMGKQVSIFSGGDTVLDLYIEGDRVLQKARLIAGESGLKLEYDEENERLFWHKKFAGGRKQDVFVSRTGNVNGNPMIRIWSPCLDLSSAKGKKAFNKKLAEDLLKKQNEPSLPCRYSIDEEKKQLLVLVDQIAETNDKKEMQSHLENVAKAADEFEKFIGEDAY</sequence>
<dbReference type="AlphaFoldDB" id="A0A382WSY1"/>
<protein>
    <submittedName>
        <fullName evidence="1">Uncharacterized protein</fullName>
    </submittedName>
</protein>